<proteinExistence type="predicted"/>
<evidence type="ECO:0000313" key="2">
    <source>
        <dbReference type="EMBL" id="KAF1981391.1"/>
    </source>
</evidence>
<name>A0A6G1GKE4_9PEZI</name>
<reference evidence="2" key="1">
    <citation type="journal article" date="2020" name="Stud. Mycol.">
        <title>101 Dothideomycetes genomes: a test case for predicting lifestyles and emergence of pathogens.</title>
        <authorList>
            <person name="Haridas S."/>
            <person name="Albert R."/>
            <person name="Binder M."/>
            <person name="Bloem J."/>
            <person name="Labutti K."/>
            <person name="Salamov A."/>
            <person name="Andreopoulos B."/>
            <person name="Baker S."/>
            <person name="Barry K."/>
            <person name="Bills G."/>
            <person name="Bluhm B."/>
            <person name="Cannon C."/>
            <person name="Castanera R."/>
            <person name="Culley D."/>
            <person name="Daum C."/>
            <person name="Ezra D."/>
            <person name="Gonzalez J."/>
            <person name="Henrissat B."/>
            <person name="Kuo A."/>
            <person name="Liang C."/>
            <person name="Lipzen A."/>
            <person name="Lutzoni F."/>
            <person name="Magnuson J."/>
            <person name="Mondo S."/>
            <person name="Nolan M."/>
            <person name="Ohm R."/>
            <person name="Pangilinan J."/>
            <person name="Park H.-J."/>
            <person name="Ramirez L."/>
            <person name="Alfaro M."/>
            <person name="Sun H."/>
            <person name="Tritt A."/>
            <person name="Yoshinaga Y."/>
            <person name="Zwiers L.-H."/>
            <person name="Turgeon B."/>
            <person name="Goodwin S."/>
            <person name="Spatafora J."/>
            <person name="Crous P."/>
            <person name="Grigoriev I."/>
        </authorList>
    </citation>
    <scope>NUCLEOTIDE SEQUENCE</scope>
    <source>
        <strain evidence="2">CBS 113979</strain>
    </source>
</reference>
<dbReference type="Proteomes" id="UP000800041">
    <property type="component" value="Unassembled WGS sequence"/>
</dbReference>
<feature type="region of interest" description="Disordered" evidence="1">
    <location>
        <begin position="55"/>
        <end position="84"/>
    </location>
</feature>
<evidence type="ECO:0000313" key="3">
    <source>
        <dbReference type="Proteomes" id="UP000800041"/>
    </source>
</evidence>
<accession>A0A6G1GKE4</accession>
<feature type="non-terminal residue" evidence="2">
    <location>
        <position position="1"/>
    </location>
</feature>
<sequence>MVRTGIGSHRRARSYRDNVPAFEERDHLGVSISSDLVAFSISLLLLSLAFHESQRSTFHPPSYPFPTSPPTSPATLSPHHISLL</sequence>
<dbReference type="AlphaFoldDB" id="A0A6G1GKE4"/>
<protein>
    <submittedName>
        <fullName evidence="2">Uncharacterized protein</fullName>
    </submittedName>
</protein>
<organism evidence="2 3">
    <name type="scientific">Aulographum hederae CBS 113979</name>
    <dbReference type="NCBI Taxonomy" id="1176131"/>
    <lineage>
        <taxon>Eukaryota</taxon>
        <taxon>Fungi</taxon>
        <taxon>Dikarya</taxon>
        <taxon>Ascomycota</taxon>
        <taxon>Pezizomycotina</taxon>
        <taxon>Dothideomycetes</taxon>
        <taxon>Pleosporomycetidae</taxon>
        <taxon>Aulographales</taxon>
        <taxon>Aulographaceae</taxon>
    </lineage>
</organism>
<feature type="compositionally biased region" description="Pro residues" evidence="1">
    <location>
        <begin position="61"/>
        <end position="72"/>
    </location>
</feature>
<evidence type="ECO:0000256" key="1">
    <source>
        <dbReference type="SAM" id="MobiDB-lite"/>
    </source>
</evidence>
<gene>
    <name evidence="2" type="ORF">K402DRAFT_398577</name>
</gene>
<feature type="non-terminal residue" evidence="2">
    <location>
        <position position="84"/>
    </location>
</feature>
<keyword evidence="3" id="KW-1185">Reference proteome</keyword>
<dbReference type="EMBL" id="ML977200">
    <property type="protein sequence ID" value="KAF1981391.1"/>
    <property type="molecule type" value="Genomic_DNA"/>
</dbReference>